<dbReference type="EMBL" id="JAGPYM010000009">
    <property type="protein sequence ID" value="KAH6890557.1"/>
    <property type="molecule type" value="Genomic_DNA"/>
</dbReference>
<dbReference type="Pfam" id="PF08243">
    <property type="entry name" value="SPT2"/>
    <property type="match status" value="1"/>
</dbReference>
<feature type="compositionally biased region" description="Basic and acidic residues" evidence="3">
    <location>
        <begin position="33"/>
        <end position="45"/>
    </location>
</feature>
<gene>
    <name evidence="4" type="ORF">B0T10DRAFT_322673</name>
</gene>
<feature type="compositionally biased region" description="Low complexity" evidence="3">
    <location>
        <begin position="258"/>
        <end position="269"/>
    </location>
</feature>
<evidence type="ECO:0000313" key="5">
    <source>
        <dbReference type="Proteomes" id="UP000777438"/>
    </source>
</evidence>
<feature type="compositionally biased region" description="Low complexity" evidence="3">
    <location>
        <begin position="119"/>
        <end position="140"/>
    </location>
</feature>
<feature type="region of interest" description="Disordered" evidence="3">
    <location>
        <begin position="1"/>
        <end position="147"/>
    </location>
</feature>
<proteinExistence type="inferred from homology"/>
<feature type="compositionally biased region" description="Acidic residues" evidence="3">
    <location>
        <begin position="306"/>
        <end position="325"/>
    </location>
</feature>
<feature type="compositionally biased region" description="Polar residues" evidence="3">
    <location>
        <begin position="89"/>
        <end position="99"/>
    </location>
</feature>
<dbReference type="InterPro" id="IPR013256">
    <property type="entry name" value="Chromatin_SPT2"/>
</dbReference>
<name>A0A9P8W944_9HYPO</name>
<dbReference type="SMART" id="SM00784">
    <property type="entry name" value="SPT2"/>
    <property type="match status" value="1"/>
</dbReference>
<feature type="compositionally biased region" description="Basic and acidic residues" evidence="3">
    <location>
        <begin position="177"/>
        <end position="188"/>
    </location>
</feature>
<keyword evidence="5" id="KW-1185">Reference proteome</keyword>
<keyword evidence="2" id="KW-0175">Coiled coil</keyword>
<dbReference type="Proteomes" id="UP000777438">
    <property type="component" value="Unassembled WGS sequence"/>
</dbReference>
<evidence type="ECO:0008006" key="6">
    <source>
        <dbReference type="Google" id="ProtNLM"/>
    </source>
</evidence>
<feature type="compositionally biased region" description="Polar residues" evidence="3">
    <location>
        <begin position="46"/>
        <end position="56"/>
    </location>
</feature>
<feature type="compositionally biased region" description="Basic and acidic residues" evidence="3">
    <location>
        <begin position="357"/>
        <end position="391"/>
    </location>
</feature>
<comment type="caution">
    <text evidence="4">The sequence shown here is derived from an EMBL/GenBank/DDBJ whole genome shotgun (WGS) entry which is preliminary data.</text>
</comment>
<feature type="region of interest" description="Disordered" evidence="3">
    <location>
        <begin position="159"/>
        <end position="391"/>
    </location>
</feature>
<comment type="similarity">
    <text evidence="1">Belongs to the SPT2 family.</text>
</comment>
<organism evidence="4 5">
    <name type="scientific">Thelonectria olida</name>
    <dbReference type="NCBI Taxonomy" id="1576542"/>
    <lineage>
        <taxon>Eukaryota</taxon>
        <taxon>Fungi</taxon>
        <taxon>Dikarya</taxon>
        <taxon>Ascomycota</taxon>
        <taxon>Pezizomycotina</taxon>
        <taxon>Sordariomycetes</taxon>
        <taxon>Hypocreomycetidae</taxon>
        <taxon>Hypocreales</taxon>
        <taxon>Nectriaceae</taxon>
        <taxon>Thelonectria</taxon>
    </lineage>
</organism>
<feature type="compositionally biased region" description="Polar residues" evidence="3">
    <location>
        <begin position="73"/>
        <end position="82"/>
    </location>
</feature>
<dbReference type="OrthoDB" id="5430658at2759"/>
<evidence type="ECO:0000256" key="3">
    <source>
        <dbReference type="SAM" id="MobiDB-lite"/>
    </source>
</evidence>
<accession>A0A9P8W944</accession>
<sequence>MAKIGDLLAQISGDGSSASPAPDLSRMNTLPKRKPENDLRPDTSKQPRTTGLSSTVAPRYVPVRPPRPVETSAPPSRASQVSRPLDRPISSQRPTNAVNSKPAFLSSKPMNGANRISKSLPSRPSPTTSSAAAASRNAAPKKGSFAEILARGQRAQAVMGQVGKIQHKKVDKGAAPVKKEETKADPRTPGKKLPQTAPGAQRATGTFSGAAKPGQRSGTPVNGGAKDGRNGKAAPPLTKAQRAKAAAQEEREKRVKKAATATSGYTGTARPKPGANVKKHNTPRGGVLLNNQGPRRPPPSKSRLDEDYDEELDDFIDYDDEEEDEGPRYDYASDGSSDMEAGMDDIDDEERQAGIIARREDIEEERLERSLKQAKEERKRKALEAMRGRRR</sequence>
<dbReference type="AlphaFoldDB" id="A0A9P8W944"/>
<evidence type="ECO:0000256" key="2">
    <source>
        <dbReference type="ARBA" id="ARBA00023054"/>
    </source>
</evidence>
<reference evidence="4 5" key="1">
    <citation type="journal article" date="2021" name="Nat. Commun.">
        <title>Genetic determinants of endophytism in the Arabidopsis root mycobiome.</title>
        <authorList>
            <person name="Mesny F."/>
            <person name="Miyauchi S."/>
            <person name="Thiergart T."/>
            <person name="Pickel B."/>
            <person name="Atanasova L."/>
            <person name="Karlsson M."/>
            <person name="Huettel B."/>
            <person name="Barry K.W."/>
            <person name="Haridas S."/>
            <person name="Chen C."/>
            <person name="Bauer D."/>
            <person name="Andreopoulos W."/>
            <person name="Pangilinan J."/>
            <person name="LaButti K."/>
            <person name="Riley R."/>
            <person name="Lipzen A."/>
            <person name="Clum A."/>
            <person name="Drula E."/>
            <person name="Henrissat B."/>
            <person name="Kohler A."/>
            <person name="Grigoriev I.V."/>
            <person name="Martin F.M."/>
            <person name="Hacquard S."/>
        </authorList>
    </citation>
    <scope>NUCLEOTIDE SEQUENCE [LARGE SCALE GENOMIC DNA]</scope>
    <source>
        <strain evidence="4 5">MPI-CAGE-CH-0241</strain>
    </source>
</reference>
<evidence type="ECO:0000313" key="4">
    <source>
        <dbReference type="EMBL" id="KAH6890557.1"/>
    </source>
</evidence>
<feature type="compositionally biased region" description="Acidic residues" evidence="3">
    <location>
        <begin position="341"/>
        <end position="350"/>
    </location>
</feature>
<evidence type="ECO:0000256" key="1">
    <source>
        <dbReference type="ARBA" id="ARBA00006461"/>
    </source>
</evidence>
<protein>
    <recommendedName>
        <fullName evidence="6">SPT2 chromatin protein</fullName>
    </recommendedName>
</protein>